<keyword evidence="2" id="KW-0325">Glycoprotein</keyword>
<dbReference type="InterPro" id="IPR029044">
    <property type="entry name" value="Nucleotide-diphossugar_trans"/>
</dbReference>
<gene>
    <name evidence="4" type="ORF">ILUMI_11936</name>
</gene>
<evidence type="ECO:0000313" key="4">
    <source>
        <dbReference type="EMBL" id="KAF2894243.1"/>
    </source>
</evidence>
<evidence type="ECO:0000256" key="2">
    <source>
        <dbReference type="ARBA" id="ARBA00023180"/>
    </source>
</evidence>
<dbReference type="PANTHER" id="PTHR11675">
    <property type="entry name" value="N-ACETYLGALACTOSAMINYLTRANSFERASE"/>
    <property type="match status" value="1"/>
</dbReference>
<dbReference type="AlphaFoldDB" id="A0A8K0D0J5"/>
<dbReference type="EMBL" id="VTPC01007205">
    <property type="protein sequence ID" value="KAF2894243.1"/>
    <property type="molecule type" value="Genomic_DNA"/>
</dbReference>
<dbReference type="Proteomes" id="UP000801492">
    <property type="component" value="Unassembled WGS sequence"/>
</dbReference>
<name>A0A8K0D0J5_IGNLU</name>
<protein>
    <recommendedName>
        <fullName evidence="3">Glycosyltransferase 2-like domain-containing protein</fullName>
    </recommendedName>
</protein>
<dbReference type="GO" id="GO:0004653">
    <property type="term" value="F:polypeptide N-acetylgalactosaminyltransferase activity"/>
    <property type="evidence" value="ECO:0007669"/>
    <property type="project" value="TreeGrafter"/>
</dbReference>
<dbReference type="OrthoDB" id="6159198at2759"/>
<dbReference type="InterPro" id="IPR001173">
    <property type="entry name" value="Glyco_trans_2-like"/>
</dbReference>
<evidence type="ECO:0000259" key="3">
    <source>
        <dbReference type="Pfam" id="PF00535"/>
    </source>
</evidence>
<dbReference type="GO" id="GO:0006493">
    <property type="term" value="P:protein O-linked glycosylation"/>
    <property type="evidence" value="ECO:0007669"/>
    <property type="project" value="TreeGrafter"/>
</dbReference>
<comment type="caution">
    <text evidence="4">The sequence shown here is derived from an EMBL/GenBank/DDBJ whole genome shotgun (WGS) entry which is preliminary data.</text>
</comment>
<dbReference type="Gene3D" id="3.90.550.10">
    <property type="entry name" value="Spore Coat Polysaccharide Biosynthesis Protein SpsA, Chain A"/>
    <property type="match status" value="1"/>
</dbReference>
<accession>A0A8K0D0J5</accession>
<dbReference type="SUPFAM" id="SSF53448">
    <property type="entry name" value="Nucleotide-diphospho-sugar transferases"/>
    <property type="match status" value="1"/>
</dbReference>
<organism evidence="4 5">
    <name type="scientific">Ignelater luminosus</name>
    <name type="common">Cucubano</name>
    <name type="synonym">Pyrophorus luminosus</name>
    <dbReference type="NCBI Taxonomy" id="2038154"/>
    <lineage>
        <taxon>Eukaryota</taxon>
        <taxon>Metazoa</taxon>
        <taxon>Ecdysozoa</taxon>
        <taxon>Arthropoda</taxon>
        <taxon>Hexapoda</taxon>
        <taxon>Insecta</taxon>
        <taxon>Pterygota</taxon>
        <taxon>Neoptera</taxon>
        <taxon>Endopterygota</taxon>
        <taxon>Coleoptera</taxon>
        <taxon>Polyphaga</taxon>
        <taxon>Elateriformia</taxon>
        <taxon>Elateroidea</taxon>
        <taxon>Elateridae</taxon>
        <taxon>Agrypninae</taxon>
        <taxon>Pyrophorini</taxon>
        <taxon>Ignelater</taxon>
    </lineage>
</organism>
<keyword evidence="1" id="KW-1015">Disulfide bond</keyword>
<proteinExistence type="predicted"/>
<feature type="domain" description="Glycosyltransferase 2-like" evidence="3">
    <location>
        <begin position="144"/>
        <end position="192"/>
    </location>
</feature>
<dbReference type="Pfam" id="PF00535">
    <property type="entry name" value="Glycos_transf_2"/>
    <property type="match status" value="1"/>
</dbReference>
<reference evidence="4" key="1">
    <citation type="submission" date="2019-08" db="EMBL/GenBank/DDBJ databases">
        <title>The genome of the North American firefly Photinus pyralis.</title>
        <authorList>
            <consortium name="Photinus pyralis genome working group"/>
            <person name="Fallon T.R."/>
            <person name="Sander Lower S.E."/>
            <person name="Weng J.-K."/>
        </authorList>
    </citation>
    <scope>NUCLEOTIDE SEQUENCE</scope>
    <source>
        <strain evidence="4">TRF0915ILg1</strain>
        <tissue evidence="4">Whole body</tissue>
    </source>
</reference>
<evidence type="ECO:0000256" key="1">
    <source>
        <dbReference type="ARBA" id="ARBA00023157"/>
    </source>
</evidence>
<sequence>MKRNVKSVFKFLALAGATAAVTVLLFRLIRNPDITRHATLIQRENGPLPVAPEDSDDFNKVDNTKIDWHDYELVKKDSMRKGVGEQGKPAHLTVAELEGYDELYKVNGFNAALSDKIAIDRALPDIRHKGCQAKKYLKKLGTVSVIVPFHNEHWSTLLRTAHSVINRSPPHLLKEVILVDDFSSKEMMKALEKINSQ</sequence>
<keyword evidence="5" id="KW-1185">Reference proteome</keyword>
<evidence type="ECO:0000313" key="5">
    <source>
        <dbReference type="Proteomes" id="UP000801492"/>
    </source>
</evidence>
<dbReference type="GO" id="GO:0005794">
    <property type="term" value="C:Golgi apparatus"/>
    <property type="evidence" value="ECO:0007669"/>
    <property type="project" value="TreeGrafter"/>
</dbReference>
<dbReference type="PANTHER" id="PTHR11675:SF134">
    <property type="entry name" value="N-ACETYLGALACTOSAMINYLTRANSFERASE 4-RELATED"/>
    <property type="match status" value="1"/>
</dbReference>